<dbReference type="Gene3D" id="1.25.10.90">
    <property type="match status" value="1"/>
</dbReference>
<proteinExistence type="predicted"/>
<dbReference type="PANTHER" id="PTHR34070">
    <property type="entry name" value="ARMADILLO-TYPE FOLD"/>
    <property type="match status" value="1"/>
</dbReference>
<comment type="caution">
    <text evidence="1">The sequence shown here is derived from an EMBL/GenBank/DDBJ whole genome shotgun (WGS) entry which is preliminary data.</text>
</comment>
<accession>A0A644WH76</accession>
<reference evidence="1" key="1">
    <citation type="submission" date="2019-08" db="EMBL/GenBank/DDBJ databases">
        <authorList>
            <person name="Kucharzyk K."/>
            <person name="Murdoch R.W."/>
            <person name="Higgins S."/>
            <person name="Loffler F."/>
        </authorList>
    </citation>
    <scope>NUCLEOTIDE SEQUENCE</scope>
</reference>
<name>A0A644WH76_9ZZZZ</name>
<gene>
    <name evidence="1" type="ORF">SDC9_49208</name>
</gene>
<dbReference type="AlphaFoldDB" id="A0A644WH76"/>
<evidence type="ECO:0008006" key="2">
    <source>
        <dbReference type="Google" id="ProtNLM"/>
    </source>
</evidence>
<dbReference type="CDD" id="cd07064">
    <property type="entry name" value="AlkD_like_1"/>
    <property type="match status" value="1"/>
</dbReference>
<dbReference type="PANTHER" id="PTHR34070:SF1">
    <property type="entry name" value="DNA ALKYLATION REPAIR PROTEIN"/>
    <property type="match status" value="1"/>
</dbReference>
<organism evidence="1">
    <name type="scientific">bioreactor metagenome</name>
    <dbReference type="NCBI Taxonomy" id="1076179"/>
    <lineage>
        <taxon>unclassified sequences</taxon>
        <taxon>metagenomes</taxon>
        <taxon>ecological metagenomes</taxon>
    </lineage>
</organism>
<dbReference type="Pfam" id="PF08713">
    <property type="entry name" value="DNA_alkylation"/>
    <property type="match status" value="1"/>
</dbReference>
<dbReference type="EMBL" id="VSSQ01000910">
    <property type="protein sequence ID" value="MPM02949.1"/>
    <property type="molecule type" value="Genomic_DNA"/>
</dbReference>
<sequence>MIQNSDMNIKEYHNQLSLDLQAAANPVVAAGAKKYMKDQSDFFGVKSPVRKEILSSFITKNKLPDISQIEEFAALCWNSPQREMQYCCMEIMYRVRRKFTPEHLPLFEKLIQQKGWWDSVDFLAPSLAGFVLKNNPEIVDDVINRWQKHENMWMRRSAILHQLKYKRDTNQERLFATCRLLAHEKEFFIRKAIGWALREYSKVNPEAVTQFVASTPLSGLSQREALKRISK</sequence>
<evidence type="ECO:0000313" key="1">
    <source>
        <dbReference type="EMBL" id="MPM02949.1"/>
    </source>
</evidence>
<dbReference type="SUPFAM" id="SSF48371">
    <property type="entry name" value="ARM repeat"/>
    <property type="match status" value="1"/>
</dbReference>
<dbReference type="InterPro" id="IPR014825">
    <property type="entry name" value="DNA_alkylation"/>
</dbReference>
<dbReference type="InterPro" id="IPR016024">
    <property type="entry name" value="ARM-type_fold"/>
</dbReference>
<protein>
    <recommendedName>
        <fullName evidence="2">DNA alkylation repair enzyme</fullName>
    </recommendedName>
</protein>